<feature type="region of interest" description="Disordered" evidence="2">
    <location>
        <begin position="70"/>
        <end position="109"/>
    </location>
</feature>
<sequence length="529" mass="60670">MLANMERSQEQVCLPQLIHIQGIFTQEGLSLLINKPGIVVKKNSSIYGRGSGASTDRSQNMNRHLSLTAISGSSKNPHSRNINRTRDLKAKGSISSSSSYHHTSNGKISTSKTFRAKIGEETDRELKLLETIKLLKSENKKLYQVSKDSEKNLLDKIKESRKEMEKMTTIINQLWPFIQTHLKREIGSAKISNLKRMAKEESRVNFLETLSKVIAKVKKDAEKEGRSLFGTDSDSKYEQKLKRDHAKFDQIEQSLKAQLKEREIWENKARALIEKLQTRVKELDAFRLTTTDHIMGKATSQEELLFLVRANERISAFQDKDLLDTDEKFEDGGFISNKRHYEILDDYEPAPSFLKALTNEILYLEEEDEDLINESYSKKLFSESNIPSTDYEEHKHEISSQYLQVKKINTIDQVPGLIKDTSDEFKHQNVDFGSEFSHKFKNAMKQPKIGSKRIKTARERNLNKTGEYGRHDPMGLTSHSIEKLGTSLDRDNRSDIEKSLQAKRNHKVIDMKNLKAGVVNIPNESAKIR</sequence>
<dbReference type="Proteomes" id="UP001295684">
    <property type="component" value="Unassembled WGS sequence"/>
</dbReference>
<evidence type="ECO:0000313" key="4">
    <source>
        <dbReference type="Proteomes" id="UP001295684"/>
    </source>
</evidence>
<name>A0AAD1UBM6_EUPCR</name>
<protein>
    <submittedName>
        <fullName evidence="3">Uncharacterized protein</fullName>
    </submittedName>
</protein>
<dbReference type="AlphaFoldDB" id="A0AAD1UBM6"/>
<feature type="compositionally biased region" description="Polar residues" evidence="2">
    <location>
        <begin position="100"/>
        <end position="109"/>
    </location>
</feature>
<dbReference type="EMBL" id="CAMPGE010004999">
    <property type="protein sequence ID" value="CAI2363849.1"/>
    <property type="molecule type" value="Genomic_DNA"/>
</dbReference>
<evidence type="ECO:0000313" key="3">
    <source>
        <dbReference type="EMBL" id="CAI2363849.1"/>
    </source>
</evidence>
<evidence type="ECO:0000256" key="1">
    <source>
        <dbReference type="SAM" id="Coils"/>
    </source>
</evidence>
<evidence type="ECO:0000256" key="2">
    <source>
        <dbReference type="SAM" id="MobiDB-lite"/>
    </source>
</evidence>
<proteinExistence type="predicted"/>
<accession>A0AAD1UBM6</accession>
<organism evidence="3 4">
    <name type="scientific">Euplotes crassus</name>
    <dbReference type="NCBI Taxonomy" id="5936"/>
    <lineage>
        <taxon>Eukaryota</taxon>
        <taxon>Sar</taxon>
        <taxon>Alveolata</taxon>
        <taxon>Ciliophora</taxon>
        <taxon>Intramacronucleata</taxon>
        <taxon>Spirotrichea</taxon>
        <taxon>Hypotrichia</taxon>
        <taxon>Euplotida</taxon>
        <taxon>Euplotidae</taxon>
        <taxon>Moneuplotes</taxon>
    </lineage>
</organism>
<feature type="coiled-coil region" evidence="1">
    <location>
        <begin position="248"/>
        <end position="275"/>
    </location>
</feature>
<keyword evidence="1" id="KW-0175">Coiled coil</keyword>
<keyword evidence="4" id="KW-1185">Reference proteome</keyword>
<comment type="caution">
    <text evidence="3">The sequence shown here is derived from an EMBL/GenBank/DDBJ whole genome shotgun (WGS) entry which is preliminary data.</text>
</comment>
<gene>
    <name evidence="3" type="ORF">ECRASSUSDP1_LOCUS5189</name>
</gene>
<reference evidence="3" key="1">
    <citation type="submission" date="2023-07" db="EMBL/GenBank/DDBJ databases">
        <authorList>
            <consortium name="AG Swart"/>
            <person name="Singh M."/>
            <person name="Singh A."/>
            <person name="Seah K."/>
            <person name="Emmerich C."/>
        </authorList>
    </citation>
    <scope>NUCLEOTIDE SEQUENCE</scope>
    <source>
        <strain evidence="3">DP1</strain>
    </source>
</reference>